<dbReference type="InterPro" id="IPR001647">
    <property type="entry name" value="HTH_TetR"/>
</dbReference>
<proteinExistence type="predicted"/>
<evidence type="ECO:0000313" key="4">
    <source>
        <dbReference type="EMBL" id="MBB6437401.1"/>
    </source>
</evidence>
<dbReference type="PROSITE" id="PS50977">
    <property type="entry name" value="HTH_TETR_2"/>
    <property type="match status" value="1"/>
</dbReference>
<protein>
    <submittedName>
        <fullName evidence="4">AcrR family transcriptional regulator</fullName>
    </submittedName>
</protein>
<evidence type="ECO:0000259" key="3">
    <source>
        <dbReference type="PROSITE" id="PS50977"/>
    </source>
</evidence>
<dbReference type="Gene3D" id="1.10.357.10">
    <property type="entry name" value="Tetracycline Repressor, domain 2"/>
    <property type="match status" value="1"/>
</dbReference>
<dbReference type="SUPFAM" id="SSF46689">
    <property type="entry name" value="Homeodomain-like"/>
    <property type="match status" value="1"/>
</dbReference>
<comment type="caution">
    <text evidence="4">The sequence shown here is derived from an EMBL/GenBank/DDBJ whole genome shotgun (WGS) entry which is preliminary data.</text>
</comment>
<dbReference type="InterPro" id="IPR009057">
    <property type="entry name" value="Homeodomain-like_sf"/>
</dbReference>
<dbReference type="Proteomes" id="UP000540423">
    <property type="component" value="Unassembled WGS sequence"/>
</dbReference>
<gene>
    <name evidence="4" type="ORF">HNQ79_003884</name>
</gene>
<dbReference type="RefSeq" id="WP_185032657.1">
    <property type="nucleotide sequence ID" value="NZ_BNBN01000003.1"/>
</dbReference>
<dbReference type="GO" id="GO:0003677">
    <property type="term" value="F:DNA binding"/>
    <property type="evidence" value="ECO:0007669"/>
    <property type="project" value="UniProtKB-UniRule"/>
</dbReference>
<feature type="domain" description="HTH tetR-type" evidence="3">
    <location>
        <begin position="15"/>
        <end position="75"/>
    </location>
</feature>
<keyword evidence="1 2" id="KW-0238">DNA-binding</keyword>
<dbReference type="EMBL" id="JACHEM010000009">
    <property type="protein sequence ID" value="MBB6437401.1"/>
    <property type="molecule type" value="Genomic_DNA"/>
</dbReference>
<evidence type="ECO:0000256" key="2">
    <source>
        <dbReference type="PROSITE-ProRule" id="PRU00335"/>
    </source>
</evidence>
<feature type="DNA-binding region" description="H-T-H motif" evidence="2">
    <location>
        <begin position="38"/>
        <end position="57"/>
    </location>
</feature>
<organism evidence="4 5">
    <name type="scientific">Streptomyces candidus</name>
    <dbReference type="NCBI Taxonomy" id="67283"/>
    <lineage>
        <taxon>Bacteria</taxon>
        <taxon>Bacillati</taxon>
        <taxon>Actinomycetota</taxon>
        <taxon>Actinomycetes</taxon>
        <taxon>Kitasatosporales</taxon>
        <taxon>Streptomycetaceae</taxon>
        <taxon>Streptomyces</taxon>
    </lineage>
</organism>
<sequence length="159" mass="16905">MTGTGVRVREPSSAHSSRERIVAEAVLLLYADGFESLSMRRLGTRLGAGATSLLRHAAIKDELVELVVNVDYGNSKSPTEADFGVRSPVSGHAGPVRLGANVMRCVAAGSAAYLSMTAGQRSERKFRMERRGMRGTRGGAPNRSAGATRFFDSNAAFTS</sequence>
<evidence type="ECO:0000256" key="1">
    <source>
        <dbReference type="ARBA" id="ARBA00023125"/>
    </source>
</evidence>
<keyword evidence="5" id="KW-1185">Reference proteome</keyword>
<dbReference type="AlphaFoldDB" id="A0A7X0LRW4"/>
<name>A0A7X0LRW4_9ACTN</name>
<accession>A0A7X0LRW4</accession>
<reference evidence="4 5" key="1">
    <citation type="submission" date="2020-08" db="EMBL/GenBank/DDBJ databases">
        <title>Genomic Encyclopedia of Type Strains, Phase IV (KMG-IV): sequencing the most valuable type-strain genomes for metagenomic binning, comparative biology and taxonomic classification.</title>
        <authorList>
            <person name="Goeker M."/>
        </authorList>
    </citation>
    <scope>NUCLEOTIDE SEQUENCE [LARGE SCALE GENOMIC DNA]</scope>
    <source>
        <strain evidence="4 5">DSM 40141</strain>
    </source>
</reference>
<evidence type="ECO:0000313" key="5">
    <source>
        <dbReference type="Proteomes" id="UP000540423"/>
    </source>
</evidence>